<evidence type="ECO:0000256" key="2">
    <source>
        <dbReference type="ARBA" id="ARBA00023125"/>
    </source>
</evidence>
<feature type="active site" description="O-(5'-phospho-DNA)-serine intermediate" evidence="4 5">
    <location>
        <position position="10"/>
    </location>
</feature>
<dbReference type="EMBL" id="BHYK01000003">
    <property type="protein sequence ID" value="GCD09171.1"/>
    <property type="molecule type" value="Genomic_DNA"/>
</dbReference>
<dbReference type="GO" id="GO:0000150">
    <property type="term" value="F:DNA strand exchange activity"/>
    <property type="evidence" value="ECO:0007669"/>
    <property type="project" value="InterPro"/>
</dbReference>
<dbReference type="InterPro" id="IPR050639">
    <property type="entry name" value="SSR_resolvase"/>
</dbReference>
<dbReference type="PROSITE" id="PS00397">
    <property type="entry name" value="RECOMBINASES_1"/>
    <property type="match status" value="1"/>
</dbReference>
<dbReference type="OrthoDB" id="9797501at2"/>
<keyword evidence="1" id="KW-0229">DNA integration</keyword>
<evidence type="ECO:0000259" key="6">
    <source>
        <dbReference type="PROSITE" id="PS51736"/>
    </source>
</evidence>
<evidence type="ECO:0000256" key="5">
    <source>
        <dbReference type="PROSITE-ProRule" id="PRU10137"/>
    </source>
</evidence>
<evidence type="ECO:0000313" key="8">
    <source>
        <dbReference type="Proteomes" id="UP000287872"/>
    </source>
</evidence>
<dbReference type="PROSITE" id="PS51736">
    <property type="entry name" value="RECOMBINASES_3"/>
    <property type="match status" value="1"/>
</dbReference>
<accession>A0A401UHY8</accession>
<dbReference type="InterPro" id="IPR006118">
    <property type="entry name" value="Recombinase_CS"/>
</dbReference>
<evidence type="ECO:0000256" key="3">
    <source>
        <dbReference type="ARBA" id="ARBA00023172"/>
    </source>
</evidence>
<keyword evidence="2" id="KW-0238">DNA-binding</keyword>
<protein>
    <submittedName>
        <fullName evidence="7">DNA recombinase</fullName>
    </submittedName>
</protein>
<dbReference type="GO" id="GO:0015074">
    <property type="term" value="P:DNA integration"/>
    <property type="evidence" value="ECO:0007669"/>
    <property type="project" value="UniProtKB-KW"/>
</dbReference>
<dbReference type="PANTHER" id="PTHR30461:SF2">
    <property type="entry name" value="SERINE RECOMBINASE PINE-RELATED"/>
    <property type="match status" value="1"/>
</dbReference>
<name>A0A401UHY8_9CLOT</name>
<feature type="domain" description="Resolvase/invertase-type recombinase catalytic" evidence="6">
    <location>
        <begin position="2"/>
        <end position="146"/>
    </location>
</feature>
<dbReference type="InterPro" id="IPR006119">
    <property type="entry name" value="Resolv_N"/>
</dbReference>
<dbReference type="GO" id="GO:0003677">
    <property type="term" value="F:DNA binding"/>
    <property type="evidence" value="ECO:0007669"/>
    <property type="project" value="UniProtKB-KW"/>
</dbReference>
<dbReference type="CDD" id="cd03768">
    <property type="entry name" value="SR_ResInv"/>
    <property type="match status" value="1"/>
</dbReference>
<reference evidence="7 8" key="1">
    <citation type="submission" date="2018-11" db="EMBL/GenBank/DDBJ databases">
        <title>Genome sequencing and assembly of Clostridium tagluense strain A121.</title>
        <authorList>
            <person name="Murakami T."/>
            <person name="Segawa T."/>
            <person name="Shcherbakova V.A."/>
            <person name="Mori H."/>
            <person name="Yoshimura Y."/>
        </authorList>
    </citation>
    <scope>NUCLEOTIDE SEQUENCE [LARGE SCALE GENOMIC DNA]</scope>
    <source>
        <strain evidence="7 8">A121</strain>
    </source>
</reference>
<evidence type="ECO:0000256" key="1">
    <source>
        <dbReference type="ARBA" id="ARBA00022908"/>
    </source>
</evidence>
<dbReference type="Proteomes" id="UP000287872">
    <property type="component" value="Unassembled WGS sequence"/>
</dbReference>
<dbReference type="RefSeq" id="WP_124998311.1">
    <property type="nucleotide sequence ID" value="NZ_BHYK01000003.1"/>
</dbReference>
<dbReference type="Gene3D" id="3.40.50.1390">
    <property type="entry name" value="Resolvase, N-terminal catalytic domain"/>
    <property type="match status" value="1"/>
</dbReference>
<evidence type="ECO:0000313" key="7">
    <source>
        <dbReference type="EMBL" id="GCD09171.1"/>
    </source>
</evidence>
<organism evidence="7 8">
    <name type="scientific">Clostridium tagluense</name>
    <dbReference type="NCBI Taxonomy" id="360422"/>
    <lineage>
        <taxon>Bacteria</taxon>
        <taxon>Bacillati</taxon>
        <taxon>Bacillota</taxon>
        <taxon>Clostridia</taxon>
        <taxon>Eubacteriales</taxon>
        <taxon>Clostridiaceae</taxon>
        <taxon>Clostridium</taxon>
    </lineage>
</organism>
<dbReference type="PANTHER" id="PTHR30461">
    <property type="entry name" value="DNA-INVERTASE FROM LAMBDOID PROPHAGE"/>
    <property type="match status" value="1"/>
</dbReference>
<keyword evidence="8" id="KW-1185">Reference proteome</keyword>
<comment type="caution">
    <text evidence="7">The sequence shown here is derived from an EMBL/GenBank/DDBJ whole genome shotgun (WGS) entry which is preliminary data.</text>
</comment>
<proteinExistence type="predicted"/>
<dbReference type="SUPFAM" id="SSF53041">
    <property type="entry name" value="Resolvase-like"/>
    <property type="match status" value="1"/>
</dbReference>
<dbReference type="SMART" id="SM00857">
    <property type="entry name" value="Resolvase"/>
    <property type="match status" value="1"/>
</dbReference>
<dbReference type="AlphaFoldDB" id="A0A401UHY8"/>
<dbReference type="Pfam" id="PF00239">
    <property type="entry name" value="Resolvase"/>
    <property type="match status" value="1"/>
</dbReference>
<dbReference type="InterPro" id="IPR036162">
    <property type="entry name" value="Resolvase-like_N_sf"/>
</dbReference>
<gene>
    <name evidence="7" type="primary">res</name>
    <name evidence="7" type="ORF">Ctaglu_07940</name>
</gene>
<evidence type="ECO:0000256" key="4">
    <source>
        <dbReference type="PIRSR" id="PIRSR606118-50"/>
    </source>
</evidence>
<keyword evidence="3" id="KW-0233">DNA recombination</keyword>
<sequence>MKTVAYLRVSSKDQNLDRQLDEIKKLGIEEKFIYTDKQSGKDFDRIGYKYMKKGLEKGDLLIIKSLDRFGRSYEDIMKQWNDITKTIGADIKVLDMELLDTTKHKDILGTFISDLILQVLSFVAHQERENIKQRQKEGIVSAKNKGIKFGRPKLEVNSDSFEGIYKQWKDGKVKGVEATQMLNMTKATFYRRVKEYEGR</sequence>